<comment type="catalytic activity">
    <reaction evidence="10">
        <text>NAD(+) + H2O = ADP-D-ribose + nicotinamide + H(+)</text>
        <dbReference type="Rhea" id="RHEA:16301"/>
        <dbReference type="ChEBI" id="CHEBI:15377"/>
        <dbReference type="ChEBI" id="CHEBI:15378"/>
        <dbReference type="ChEBI" id="CHEBI:17154"/>
        <dbReference type="ChEBI" id="CHEBI:57540"/>
        <dbReference type="ChEBI" id="CHEBI:57967"/>
        <dbReference type="EC" id="3.2.2.6"/>
    </reaction>
    <physiologicalReaction direction="left-to-right" evidence="10">
        <dbReference type="Rhea" id="RHEA:16302"/>
    </physiologicalReaction>
</comment>
<evidence type="ECO:0000256" key="4">
    <source>
        <dbReference type="ARBA" id="ARBA00022490"/>
    </source>
</evidence>
<feature type="compositionally biased region" description="Polar residues" evidence="11">
    <location>
        <begin position="610"/>
        <end position="621"/>
    </location>
</feature>
<dbReference type="FunFam" id="1.10.150.50:FF:000101">
    <property type="entry name" value="Sterile alpha and TIR motif-containing protein tir-1"/>
    <property type="match status" value="1"/>
</dbReference>
<dbReference type="PANTHER" id="PTHR22998:SF1">
    <property type="entry name" value="NAD(+) HYDROLASE SARM1"/>
    <property type="match status" value="1"/>
</dbReference>
<evidence type="ECO:0000256" key="9">
    <source>
        <dbReference type="ARBA" id="ARBA00023027"/>
    </source>
</evidence>
<comment type="subcellular location">
    <subcellularLocation>
        <location evidence="1">Cytoplasm</location>
    </subcellularLocation>
</comment>
<dbReference type="Gene3D" id="1.25.10.10">
    <property type="entry name" value="Leucine-rich Repeat Variant"/>
    <property type="match status" value="1"/>
</dbReference>
<dbReference type="AlphaFoldDB" id="A0A915DKB4"/>
<dbReference type="Proteomes" id="UP000887574">
    <property type="component" value="Unplaced"/>
</dbReference>
<keyword evidence="8" id="KW-0391">Immunity</keyword>
<evidence type="ECO:0000256" key="8">
    <source>
        <dbReference type="ARBA" id="ARBA00022859"/>
    </source>
</evidence>
<dbReference type="InterPro" id="IPR011989">
    <property type="entry name" value="ARM-like"/>
</dbReference>
<evidence type="ECO:0000256" key="5">
    <source>
        <dbReference type="ARBA" id="ARBA00022588"/>
    </source>
</evidence>
<comment type="similarity">
    <text evidence="2">Belongs to the SARM1 family.</text>
</comment>
<proteinExistence type="inferred from homology"/>
<organism evidence="13 14">
    <name type="scientific">Ditylenchus dipsaci</name>
    <dbReference type="NCBI Taxonomy" id="166011"/>
    <lineage>
        <taxon>Eukaryota</taxon>
        <taxon>Metazoa</taxon>
        <taxon>Ecdysozoa</taxon>
        <taxon>Nematoda</taxon>
        <taxon>Chromadorea</taxon>
        <taxon>Rhabditida</taxon>
        <taxon>Tylenchina</taxon>
        <taxon>Tylenchomorpha</taxon>
        <taxon>Sphaerularioidea</taxon>
        <taxon>Anguinidae</taxon>
        <taxon>Anguininae</taxon>
        <taxon>Ditylenchus</taxon>
    </lineage>
</organism>
<dbReference type="GO" id="GO:0005737">
    <property type="term" value="C:cytoplasm"/>
    <property type="evidence" value="ECO:0007669"/>
    <property type="project" value="UniProtKB-SubCell"/>
</dbReference>
<feature type="region of interest" description="Disordered" evidence="11">
    <location>
        <begin position="548"/>
        <end position="621"/>
    </location>
</feature>
<dbReference type="SUPFAM" id="SSF52200">
    <property type="entry name" value="Toll/Interleukin receptor TIR domain"/>
    <property type="match status" value="1"/>
</dbReference>
<dbReference type="Gene3D" id="1.10.150.50">
    <property type="entry name" value="Transcription Factor, Ets-1"/>
    <property type="match status" value="2"/>
</dbReference>
<protein>
    <recommendedName>
        <fullName evidence="3">ADP-ribosyl cyclase/cyclic ADP-ribose hydrolase</fullName>
        <ecNumber evidence="3">3.2.2.6</ecNumber>
    </recommendedName>
</protein>
<name>A0A915DKB4_9BILA</name>
<dbReference type="InterPro" id="IPR000157">
    <property type="entry name" value="TIR_dom"/>
</dbReference>
<dbReference type="InterPro" id="IPR039184">
    <property type="entry name" value="SARM1"/>
</dbReference>
<keyword evidence="4" id="KW-0963">Cytoplasm</keyword>
<dbReference type="GO" id="GO:0035591">
    <property type="term" value="F:signaling adaptor activity"/>
    <property type="evidence" value="ECO:0007669"/>
    <property type="project" value="InterPro"/>
</dbReference>
<dbReference type="InterPro" id="IPR013761">
    <property type="entry name" value="SAM/pointed_sf"/>
</dbReference>
<dbReference type="GO" id="GO:0044297">
    <property type="term" value="C:cell body"/>
    <property type="evidence" value="ECO:0007669"/>
    <property type="project" value="UniProtKB-ARBA"/>
</dbReference>
<dbReference type="GO" id="GO:0061809">
    <property type="term" value="F:NAD+ nucleosidase activity, cyclic ADP-ribose generating"/>
    <property type="evidence" value="ECO:0007669"/>
    <property type="project" value="UniProtKB-EC"/>
</dbReference>
<keyword evidence="6" id="KW-0677">Repeat</keyword>
<dbReference type="InterPro" id="IPR035897">
    <property type="entry name" value="Toll_tir_struct_dom_sf"/>
</dbReference>
<feature type="region of interest" description="Disordered" evidence="11">
    <location>
        <begin position="501"/>
        <end position="523"/>
    </location>
</feature>
<dbReference type="GO" id="GO:0048678">
    <property type="term" value="P:response to axon injury"/>
    <property type="evidence" value="ECO:0007669"/>
    <property type="project" value="InterPro"/>
</dbReference>
<keyword evidence="7" id="KW-0378">Hydrolase</keyword>
<dbReference type="InterPro" id="IPR016024">
    <property type="entry name" value="ARM-type_fold"/>
</dbReference>
<evidence type="ECO:0000259" key="12">
    <source>
        <dbReference type="PROSITE" id="PS50105"/>
    </source>
</evidence>
<keyword evidence="13" id="KW-1185">Reference proteome</keyword>
<dbReference type="GO" id="GO:0030425">
    <property type="term" value="C:dendrite"/>
    <property type="evidence" value="ECO:0007669"/>
    <property type="project" value="TreeGrafter"/>
</dbReference>
<dbReference type="SUPFAM" id="SSF47769">
    <property type="entry name" value="SAM/Pointed domain"/>
    <property type="match status" value="2"/>
</dbReference>
<dbReference type="GO" id="GO:0007165">
    <property type="term" value="P:signal transduction"/>
    <property type="evidence" value="ECO:0007669"/>
    <property type="project" value="InterPro"/>
</dbReference>
<feature type="compositionally biased region" description="Polar residues" evidence="11">
    <location>
        <begin position="570"/>
        <end position="580"/>
    </location>
</feature>
<evidence type="ECO:0000256" key="11">
    <source>
        <dbReference type="SAM" id="MobiDB-lite"/>
    </source>
</evidence>
<dbReference type="Pfam" id="PF07647">
    <property type="entry name" value="SAM_2"/>
    <property type="match status" value="1"/>
</dbReference>
<dbReference type="Pfam" id="PF00536">
    <property type="entry name" value="SAM_1"/>
    <property type="match status" value="1"/>
</dbReference>
<sequence length="621" mass="69412">MEIRDWNPKLLLIEFGVLDHILLTCKRATETPITLRHAALALANLSLYSCAEAKKKIIQKKLPDWLFLLASQQDDITRYYACLAICMLGSSNTSSKEMEAAVTKSGTMSLVEPFLVAHQPVAFAGHDYKHSQGRPKEWLIRLLPMLRSKCREAKSMAAFHFTMEAAIKKDQQKLEVLQEIGAIQALKEVASSPDEIAAKFASEALVIIGEEVPYKLSQQVPCWSIVDVQYWVEKIGFGQFGQAFAKHMVDGDLLLLLTEKELEEDLGMNSGLLRKRFMRELESLKIAADYSSVDDSQLDQFLMSLSPELSVYTYTMLGMGLNRNLLPNLTNDMMKSVCGIQNPIHRLKLRQALQDSKHIDDIEVAILSKQIDVFISYRRSTGNQLASLIKVLLQLRGYKLVKNIQAAKHFILVLTPHSLDRLLNDNNCEDWIHKELNCAFEHHKNVIPIFDQQFEFPAVESELPDDIRQITKFNGVRWVHDYQEACVDKVERFIKGELNRAPSIGPINHSADQCNPSRKGAYKLSSGAHATGAASAVRSAATGAAGLNSNNTASTSNSNHSAVTSTHTAQNSRNRFSQQHPAADSSLVSNLKDAGTFRSSSMEKQRKKLFSSSVSTVYSEK</sequence>
<evidence type="ECO:0000256" key="6">
    <source>
        <dbReference type="ARBA" id="ARBA00022737"/>
    </source>
</evidence>
<dbReference type="PANTHER" id="PTHR22998">
    <property type="entry name" value="SARM1"/>
    <property type="match status" value="1"/>
</dbReference>
<dbReference type="SUPFAM" id="SSF48371">
    <property type="entry name" value="ARM repeat"/>
    <property type="match status" value="1"/>
</dbReference>
<dbReference type="InterPro" id="IPR001660">
    <property type="entry name" value="SAM"/>
</dbReference>
<accession>A0A915DKB4</accession>
<dbReference type="GO" id="GO:0034128">
    <property type="term" value="P:negative regulation of MyD88-independent toll-like receptor signaling pathway"/>
    <property type="evidence" value="ECO:0007669"/>
    <property type="project" value="InterPro"/>
</dbReference>
<dbReference type="FunFam" id="1.10.150.50:FF:000043">
    <property type="entry name" value="Sterile alpha and TIR motif-containing 1"/>
    <property type="match status" value="1"/>
</dbReference>
<feature type="domain" description="SAM" evidence="12">
    <location>
        <begin position="223"/>
        <end position="287"/>
    </location>
</feature>
<feature type="compositionally biased region" description="Low complexity" evidence="11">
    <location>
        <begin position="548"/>
        <end position="569"/>
    </location>
</feature>
<dbReference type="WBParaSite" id="jg2090.2">
    <property type="protein sequence ID" value="jg2090.2"/>
    <property type="gene ID" value="jg2090"/>
</dbReference>
<dbReference type="Gene3D" id="3.40.50.10140">
    <property type="entry name" value="Toll/interleukin-1 receptor homology (TIR) domain"/>
    <property type="match status" value="1"/>
</dbReference>
<dbReference type="GO" id="GO:0045087">
    <property type="term" value="P:innate immune response"/>
    <property type="evidence" value="ECO:0007669"/>
    <property type="project" value="UniProtKB-KW"/>
</dbReference>
<evidence type="ECO:0000256" key="2">
    <source>
        <dbReference type="ARBA" id="ARBA00008291"/>
    </source>
</evidence>
<evidence type="ECO:0000256" key="7">
    <source>
        <dbReference type="ARBA" id="ARBA00022801"/>
    </source>
</evidence>
<keyword evidence="9" id="KW-0520">NAD</keyword>
<evidence type="ECO:0000256" key="3">
    <source>
        <dbReference type="ARBA" id="ARBA00011982"/>
    </source>
</evidence>
<evidence type="ECO:0000256" key="10">
    <source>
        <dbReference type="ARBA" id="ARBA00047304"/>
    </source>
</evidence>
<reference evidence="14" key="1">
    <citation type="submission" date="2022-11" db="UniProtKB">
        <authorList>
            <consortium name="WormBaseParasite"/>
        </authorList>
    </citation>
    <scope>IDENTIFICATION</scope>
</reference>
<evidence type="ECO:0000256" key="1">
    <source>
        <dbReference type="ARBA" id="ARBA00004496"/>
    </source>
</evidence>
<keyword evidence="5" id="KW-0399">Innate immunity</keyword>
<dbReference type="GO" id="GO:0003953">
    <property type="term" value="F:NAD+ nucleosidase activity"/>
    <property type="evidence" value="ECO:0007669"/>
    <property type="project" value="InterPro"/>
</dbReference>
<dbReference type="GO" id="GO:0019677">
    <property type="term" value="P:NAD+ catabolic process"/>
    <property type="evidence" value="ECO:0007669"/>
    <property type="project" value="UniProtKB-ARBA"/>
</dbReference>
<dbReference type="EC" id="3.2.2.6" evidence="3"/>
<evidence type="ECO:0000313" key="13">
    <source>
        <dbReference type="Proteomes" id="UP000887574"/>
    </source>
</evidence>
<dbReference type="PROSITE" id="PS50105">
    <property type="entry name" value="SAM_DOMAIN"/>
    <property type="match status" value="1"/>
</dbReference>
<dbReference type="SMART" id="SM00255">
    <property type="entry name" value="TIR"/>
    <property type="match status" value="1"/>
</dbReference>
<dbReference type="SMART" id="SM00454">
    <property type="entry name" value="SAM"/>
    <property type="match status" value="2"/>
</dbReference>
<evidence type="ECO:0000313" key="14">
    <source>
        <dbReference type="WBParaSite" id="jg2090.2"/>
    </source>
</evidence>